<evidence type="ECO:0008006" key="4">
    <source>
        <dbReference type="Google" id="ProtNLM"/>
    </source>
</evidence>
<sequence>MTIEPVVDYEALTAAARPDPGLPTASEGADRAADGPSPGQQAAAAFAAAALRAVLEVLDRRRQPSQLRALLAAGLADSVGALRSAAPPGQVSAVLRRVRLQPADAAGGAYEISASYARGPRVHAMAGRVSAAGPGWRVTALHLG</sequence>
<reference evidence="2 3" key="1">
    <citation type="journal article" date="2017" name="Infect. Genet. Evol.">
        <title>The new phylogeny of the genus Mycobacterium: The old and the news.</title>
        <authorList>
            <person name="Tortoli E."/>
            <person name="Fedrizzi T."/>
            <person name="Meehan C.J."/>
            <person name="Trovato A."/>
            <person name="Grottola A."/>
            <person name="Giacobazzi E."/>
            <person name="Serpini G.F."/>
            <person name="Tagliazucchi S."/>
            <person name="Fabio A."/>
            <person name="Bettua C."/>
            <person name="Bertorelli R."/>
            <person name="Frascaro F."/>
            <person name="De Sanctis V."/>
            <person name="Pecorari M."/>
            <person name="Jousson O."/>
            <person name="Segata N."/>
            <person name="Cirillo D.M."/>
        </authorList>
    </citation>
    <scope>NUCLEOTIDE SEQUENCE [LARGE SCALE GENOMIC DNA]</scope>
    <source>
        <strain evidence="2 3">CIP1034565</strain>
    </source>
</reference>
<evidence type="ECO:0000313" key="3">
    <source>
        <dbReference type="Proteomes" id="UP000230551"/>
    </source>
</evidence>
<dbReference type="OrthoDB" id="4775331at2"/>
<dbReference type="Proteomes" id="UP000230551">
    <property type="component" value="Unassembled WGS sequence"/>
</dbReference>
<protein>
    <recommendedName>
        <fullName evidence="4">Alanine, arginine and proline rich protein</fullName>
    </recommendedName>
</protein>
<dbReference type="InterPro" id="IPR045596">
    <property type="entry name" value="DUF6459"/>
</dbReference>
<accession>A0A2G5PCR8</accession>
<evidence type="ECO:0000313" key="2">
    <source>
        <dbReference type="EMBL" id="PIB75880.1"/>
    </source>
</evidence>
<name>A0A2G5PCR8_9MYCO</name>
<dbReference type="STRING" id="85968.GCA_900073015_02962"/>
<proteinExistence type="predicted"/>
<evidence type="ECO:0000256" key="1">
    <source>
        <dbReference type="SAM" id="MobiDB-lite"/>
    </source>
</evidence>
<keyword evidence="3" id="KW-1185">Reference proteome</keyword>
<feature type="region of interest" description="Disordered" evidence="1">
    <location>
        <begin position="14"/>
        <end position="39"/>
    </location>
</feature>
<dbReference type="AlphaFoldDB" id="A0A2G5PCR8"/>
<dbReference type="RefSeq" id="WP_090590867.1">
    <property type="nucleotide sequence ID" value="NZ_CP104302.1"/>
</dbReference>
<organism evidence="2 3">
    <name type="scientific">Mycolicibacterium brumae</name>
    <dbReference type="NCBI Taxonomy" id="85968"/>
    <lineage>
        <taxon>Bacteria</taxon>
        <taxon>Bacillati</taxon>
        <taxon>Actinomycetota</taxon>
        <taxon>Actinomycetes</taxon>
        <taxon>Mycobacteriales</taxon>
        <taxon>Mycobacteriaceae</taxon>
        <taxon>Mycolicibacterium</taxon>
    </lineage>
</organism>
<dbReference type="Pfam" id="PF20060">
    <property type="entry name" value="DUF6459"/>
    <property type="match status" value="1"/>
</dbReference>
<dbReference type="EMBL" id="PDCN02000007">
    <property type="protein sequence ID" value="PIB75880.1"/>
    <property type="molecule type" value="Genomic_DNA"/>
</dbReference>
<gene>
    <name evidence="2" type="ORF">CQY22_007435</name>
</gene>
<comment type="caution">
    <text evidence="2">The sequence shown here is derived from an EMBL/GenBank/DDBJ whole genome shotgun (WGS) entry which is preliminary data.</text>
</comment>